<dbReference type="InterPro" id="IPR036412">
    <property type="entry name" value="HAD-like_sf"/>
</dbReference>
<accession>A0A840S5C6</accession>
<evidence type="ECO:0000256" key="9">
    <source>
        <dbReference type="ARBA" id="ARBA00048523"/>
    </source>
</evidence>
<dbReference type="GO" id="GO:0005737">
    <property type="term" value="C:cytoplasm"/>
    <property type="evidence" value="ECO:0007669"/>
    <property type="project" value="TreeGrafter"/>
</dbReference>
<feature type="binding site" evidence="11">
    <location>
        <position position="48"/>
    </location>
    <ligand>
        <name>substrate</name>
    </ligand>
</feature>
<evidence type="ECO:0000256" key="7">
    <source>
        <dbReference type="ARBA" id="ARBA00023299"/>
    </source>
</evidence>
<feature type="binding site" evidence="12">
    <location>
        <position position="9"/>
    </location>
    <ligand>
        <name>Mg(2+)</name>
        <dbReference type="ChEBI" id="CHEBI:18420"/>
    </ligand>
</feature>
<dbReference type="InterPro" id="IPR011863">
    <property type="entry name" value="HSK-PSP"/>
</dbReference>
<feature type="binding site" evidence="11">
    <location>
        <position position="157"/>
    </location>
    <ligand>
        <name>substrate</name>
    </ligand>
</feature>
<organism evidence="13 14">
    <name type="scientific">Treponema rectale</name>
    <dbReference type="NCBI Taxonomy" id="744512"/>
    <lineage>
        <taxon>Bacteria</taxon>
        <taxon>Pseudomonadati</taxon>
        <taxon>Spirochaetota</taxon>
        <taxon>Spirochaetia</taxon>
        <taxon>Spirochaetales</taxon>
        <taxon>Treponemataceae</taxon>
        <taxon>Treponema</taxon>
    </lineage>
</organism>
<keyword evidence="4" id="KW-0479">Metal-binding</keyword>
<reference evidence="13 14" key="1">
    <citation type="submission" date="2020-08" db="EMBL/GenBank/DDBJ databases">
        <title>Genomic Encyclopedia of Type Strains, Phase IV (KMG-IV): sequencing the most valuable type-strain genomes for metagenomic binning, comparative biology and taxonomic classification.</title>
        <authorList>
            <person name="Goeker M."/>
        </authorList>
    </citation>
    <scope>NUCLEOTIDE SEQUENCE [LARGE SCALE GENOMIC DNA]</scope>
    <source>
        <strain evidence="13 14">DSM 103679</strain>
    </source>
</reference>
<dbReference type="Gene3D" id="3.40.50.1000">
    <property type="entry name" value="HAD superfamily/HAD-like"/>
    <property type="match status" value="1"/>
</dbReference>
<dbReference type="GO" id="GO:0006564">
    <property type="term" value="P:L-serine biosynthetic process"/>
    <property type="evidence" value="ECO:0007669"/>
    <property type="project" value="UniProtKB-KW"/>
</dbReference>
<feature type="binding site" evidence="12">
    <location>
        <position position="154"/>
    </location>
    <ligand>
        <name>Mg(2+)</name>
        <dbReference type="ChEBI" id="CHEBI:18420"/>
    </ligand>
</feature>
<feature type="binding site" evidence="11">
    <location>
        <position position="135"/>
    </location>
    <ligand>
        <name>substrate</name>
    </ligand>
</feature>
<feature type="binding site" evidence="11">
    <location>
        <position position="17"/>
    </location>
    <ligand>
        <name>substrate</name>
    </ligand>
</feature>
<dbReference type="PANTHER" id="PTHR43344:SF2">
    <property type="entry name" value="PHOSPHOSERINE PHOSPHATASE"/>
    <property type="match status" value="1"/>
</dbReference>
<comment type="pathway">
    <text evidence="1">Amino-acid biosynthesis; L-serine biosynthesis; L-serine from 3-phospho-D-glycerate: step 3/3.</text>
</comment>
<dbReference type="InterPro" id="IPR050582">
    <property type="entry name" value="HAD-like_SerB"/>
</dbReference>
<comment type="caution">
    <text evidence="13">The sequence shown here is derived from an EMBL/GenBank/DDBJ whole genome shotgun (WGS) entry which is preliminary data.</text>
</comment>
<keyword evidence="3" id="KW-0028">Amino-acid biosynthesis</keyword>
<evidence type="ECO:0000256" key="6">
    <source>
        <dbReference type="ARBA" id="ARBA00022842"/>
    </source>
</evidence>
<dbReference type="NCBIfam" id="NF010109">
    <property type="entry name" value="PRK13582.1"/>
    <property type="match status" value="1"/>
</dbReference>
<evidence type="ECO:0000256" key="4">
    <source>
        <dbReference type="ARBA" id="ARBA00022723"/>
    </source>
</evidence>
<dbReference type="PANTHER" id="PTHR43344">
    <property type="entry name" value="PHOSPHOSERINE PHOSPHATASE"/>
    <property type="match status" value="1"/>
</dbReference>
<dbReference type="InterPro" id="IPR023214">
    <property type="entry name" value="HAD_sf"/>
</dbReference>
<evidence type="ECO:0000256" key="10">
    <source>
        <dbReference type="PIRSR" id="PIRSR611863-1"/>
    </source>
</evidence>
<evidence type="ECO:0000256" key="2">
    <source>
        <dbReference type="ARBA" id="ARBA00012640"/>
    </source>
</evidence>
<dbReference type="GO" id="GO:0016740">
    <property type="term" value="F:transferase activity"/>
    <property type="evidence" value="ECO:0007669"/>
    <property type="project" value="UniProtKB-KW"/>
</dbReference>
<evidence type="ECO:0000256" key="1">
    <source>
        <dbReference type="ARBA" id="ARBA00005135"/>
    </source>
</evidence>
<dbReference type="EC" id="3.1.3.3" evidence="2"/>
<comment type="catalytic activity">
    <reaction evidence="8">
        <text>O-phospho-L-serine + H2O = L-serine + phosphate</text>
        <dbReference type="Rhea" id="RHEA:21208"/>
        <dbReference type="ChEBI" id="CHEBI:15377"/>
        <dbReference type="ChEBI" id="CHEBI:33384"/>
        <dbReference type="ChEBI" id="CHEBI:43474"/>
        <dbReference type="ChEBI" id="CHEBI:57524"/>
        <dbReference type="EC" id="3.1.3.3"/>
    </reaction>
</comment>
<dbReference type="EMBL" id="JACHFR010000001">
    <property type="protein sequence ID" value="MBB5217699.1"/>
    <property type="molecule type" value="Genomic_DNA"/>
</dbReference>
<evidence type="ECO:0000256" key="11">
    <source>
        <dbReference type="PIRSR" id="PIRSR611863-2"/>
    </source>
</evidence>
<feature type="binding site" evidence="12">
    <location>
        <position position="11"/>
    </location>
    <ligand>
        <name>Mg(2+)</name>
        <dbReference type="ChEBI" id="CHEBI:18420"/>
    </ligand>
</feature>
<dbReference type="NCBIfam" id="TIGR02137">
    <property type="entry name" value="HSK-PSP"/>
    <property type="match status" value="1"/>
</dbReference>
<sequence>MGMNVVCLDLEGVLVPEIWIAFAEASGIPELKRTTRDEPDYDKLMKWRIGILKEHGLGLKEIQDTIAKIDPLPGAKEFLDELRSITQVVIISDTFTQFASPLMKKLGWPTIFCNSLEVAENGEITGFKMRCPQSKLTTVKALQSCGFDTIASGDSHNDLAMIKASKAGFLFKSTDAIKAANPELKAFEEYPELLAAIKAAL</sequence>
<name>A0A840S5C6_9SPIR</name>
<dbReference type="GO" id="GO:0000287">
    <property type="term" value="F:magnesium ion binding"/>
    <property type="evidence" value="ECO:0007669"/>
    <property type="project" value="TreeGrafter"/>
</dbReference>
<evidence type="ECO:0000256" key="12">
    <source>
        <dbReference type="PIRSR" id="PIRSR611863-3"/>
    </source>
</evidence>
<evidence type="ECO:0000256" key="8">
    <source>
        <dbReference type="ARBA" id="ARBA00048138"/>
    </source>
</evidence>
<feature type="active site" description="Proton donor" evidence="10">
    <location>
        <position position="11"/>
    </location>
</feature>
<evidence type="ECO:0000256" key="3">
    <source>
        <dbReference type="ARBA" id="ARBA00022605"/>
    </source>
</evidence>
<dbReference type="AlphaFoldDB" id="A0A840S5C6"/>
<proteinExistence type="predicted"/>
<feature type="binding site" evidence="11">
    <location>
        <begin position="92"/>
        <end position="93"/>
    </location>
    <ligand>
        <name>substrate</name>
    </ligand>
</feature>
<keyword evidence="6" id="KW-0460">Magnesium</keyword>
<evidence type="ECO:0000313" key="14">
    <source>
        <dbReference type="Proteomes" id="UP000578697"/>
    </source>
</evidence>
<comment type="catalytic activity">
    <reaction evidence="9">
        <text>O-phospho-D-serine + H2O = D-serine + phosphate</text>
        <dbReference type="Rhea" id="RHEA:24873"/>
        <dbReference type="ChEBI" id="CHEBI:15377"/>
        <dbReference type="ChEBI" id="CHEBI:35247"/>
        <dbReference type="ChEBI" id="CHEBI:43474"/>
        <dbReference type="ChEBI" id="CHEBI:58680"/>
        <dbReference type="EC" id="3.1.3.3"/>
    </reaction>
</comment>
<dbReference type="Pfam" id="PF00702">
    <property type="entry name" value="Hydrolase"/>
    <property type="match status" value="1"/>
</dbReference>
<feature type="active site" description="Proton donor" evidence="10">
    <location>
        <position position="9"/>
    </location>
</feature>
<keyword evidence="13" id="KW-0808">Transferase</keyword>
<protein>
    <recommendedName>
        <fullName evidence="2">phosphoserine phosphatase</fullName>
        <ecNumber evidence="2">3.1.3.3</ecNumber>
    </recommendedName>
</protein>
<dbReference type="Proteomes" id="UP000578697">
    <property type="component" value="Unassembled WGS sequence"/>
</dbReference>
<dbReference type="SUPFAM" id="SSF56784">
    <property type="entry name" value="HAD-like"/>
    <property type="match status" value="1"/>
</dbReference>
<keyword evidence="5 13" id="KW-0378">Hydrolase</keyword>
<keyword evidence="14" id="KW-1185">Reference proteome</keyword>
<gene>
    <name evidence="13" type="ORF">HNP77_000043</name>
</gene>
<dbReference type="GO" id="GO:0036424">
    <property type="term" value="F:L-phosphoserine phosphatase activity"/>
    <property type="evidence" value="ECO:0007669"/>
    <property type="project" value="TreeGrafter"/>
</dbReference>
<keyword evidence="7" id="KW-0718">Serine biosynthesis</keyword>
<comment type="cofactor">
    <cofactor evidence="12">
        <name>Mg(2+)</name>
        <dbReference type="ChEBI" id="CHEBI:18420"/>
    </cofactor>
    <text evidence="12">Binds 1 Mg(2+) ion per subunit.</text>
</comment>
<evidence type="ECO:0000256" key="5">
    <source>
        <dbReference type="ARBA" id="ARBA00022801"/>
    </source>
</evidence>
<evidence type="ECO:0000313" key="13">
    <source>
        <dbReference type="EMBL" id="MBB5217699.1"/>
    </source>
</evidence>
<dbReference type="Gene3D" id="3.90.1470.10">
    <property type="entry name" value="thrh gene product, domain 2"/>
    <property type="match status" value="1"/>
</dbReference>
<dbReference type="NCBIfam" id="TIGR01488">
    <property type="entry name" value="HAD-SF-IB"/>
    <property type="match status" value="1"/>
</dbReference>